<dbReference type="Proteomes" id="UP000245059">
    <property type="component" value="Unassembled WGS sequence"/>
</dbReference>
<comment type="caution">
    <text evidence="2">The sequence shown here is derived from an EMBL/GenBank/DDBJ whole genome shotgun (WGS) entry which is preliminary data.</text>
</comment>
<reference evidence="3" key="1">
    <citation type="submission" date="2018-05" db="EMBL/GenBank/DDBJ databases">
        <title>Ignatzschineria dubaiensis sp. nov., isolated from necrotic foot tissues of dromedaries (Camelus dromedarius) and associated maggots in Dubai, United Arab Emirates.</title>
        <authorList>
            <person name="Tsang C.C."/>
            <person name="Tang J.Y.M."/>
            <person name="Fong J.Y.H."/>
            <person name="Kinne J."/>
            <person name="Lee H.H."/>
            <person name="Joseph M."/>
            <person name="Jose S."/>
            <person name="Schuster R.K."/>
            <person name="Tang Y."/>
            <person name="Sivakumar S."/>
            <person name="Chen J.H.K."/>
            <person name="Teng J.L.L."/>
            <person name="Lau S.K.P."/>
            <person name="Wernery U."/>
            <person name="Woo P.C.Y."/>
        </authorList>
    </citation>
    <scope>NUCLEOTIDE SEQUENCE [LARGE SCALE GENOMIC DNA]</scope>
    <source>
        <strain evidence="3">UAE-HKU57</strain>
    </source>
</reference>
<dbReference type="AlphaFoldDB" id="A0A2U2AKT4"/>
<accession>A0A2U2AKT4</accession>
<evidence type="ECO:0000256" key="1">
    <source>
        <dbReference type="SAM" id="Phobius"/>
    </source>
</evidence>
<dbReference type="EMBL" id="QEWW01000009">
    <property type="protein sequence ID" value="PWD83708.1"/>
    <property type="molecule type" value="Genomic_DNA"/>
</dbReference>
<feature type="transmembrane region" description="Helical" evidence="1">
    <location>
        <begin position="330"/>
        <end position="347"/>
    </location>
</feature>
<feature type="transmembrane region" description="Helical" evidence="1">
    <location>
        <begin position="258"/>
        <end position="278"/>
    </location>
</feature>
<gene>
    <name evidence="2" type="ORF">DC077_09385</name>
</gene>
<evidence type="ECO:0000313" key="2">
    <source>
        <dbReference type="EMBL" id="PWD83708.1"/>
    </source>
</evidence>
<feature type="transmembrane region" description="Helical" evidence="1">
    <location>
        <begin position="299"/>
        <end position="324"/>
    </location>
</feature>
<organism evidence="2 3">
    <name type="scientific">Ignatzschineria cameli</name>
    <dbReference type="NCBI Taxonomy" id="2182793"/>
    <lineage>
        <taxon>Bacteria</taxon>
        <taxon>Pseudomonadati</taxon>
        <taxon>Pseudomonadota</taxon>
        <taxon>Gammaproteobacteria</taxon>
        <taxon>Cardiobacteriales</taxon>
        <taxon>Ignatzschineriaceae</taxon>
        <taxon>Ignatzschineria</taxon>
    </lineage>
</organism>
<keyword evidence="1" id="KW-0472">Membrane</keyword>
<proteinExistence type="predicted"/>
<keyword evidence="1" id="KW-0812">Transmembrane</keyword>
<name>A0A2U2AKT4_9GAMM</name>
<sequence length="583" mass="66886">MQSRGILVKKGMQKNIFHRSSGGILLIAILLLSLMGGGLTFAQSNTQSSEPRSVVQENTASLNQIRGNLDDVNAKREVIIAELKETTDPDHRMSLEVTLSQLDQQKRNFERMFERTALGGLEVELFDISDNEEEEILHYDWQKELIKIVQPVFSSLQNLTESQRKRDFIRTTRAELEQNLIAIDEALIHLNEIDESELNPASLKQLDKIKNSWEIKRAYYANQLELINLQYRELEKEGTLSERITQGTWNFITNEGKILLYSLGTFFGLLYIFSWVLRRLVRHHERKVQENRHTKRANLPWRLMLLLYEIFSFIIAFSAMLVILHSSGNMVLFGFAILIILAMLVSFRNSVPAYFKRLRTFLNMGLAREGERVIYQGIPWEIEHINLYSVFLYNPLLDNGRIRLTIDLLENMISRDVPHDEVYYPTKAGDIVIIDSIYAEVVRQTPETIYLNSYGAAIEYGTEEFVNRKPKNITDGYAASTQFVLDQDHRHDDIDAILEALKITATAEIEKDPEMAATVLGVHSNYRGINPYGDLIFGMSISFGPNAAGYYNSAPRLLQRSALIAAEKNQWKLPRKGYIAVAE</sequence>
<keyword evidence="1" id="KW-1133">Transmembrane helix</keyword>
<evidence type="ECO:0000313" key="3">
    <source>
        <dbReference type="Proteomes" id="UP000245059"/>
    </source>
</evidence>
<protein>
    <submittedName>
        <fullName evidence="2">Uncharacterized protein</fullName>
    </submittedName>
</protein>